<organism evidence="1">
    <name type="scientific">hydrocarbon metagenome</name>
    <dbReference type="NCBI Taxonomy" id="938273"/>
    <lineage>
        <taxon>unclassified sequences</taxon>
        <taxon>metagenomes</taxon>
        <taxon>ecological metagenomes</taxon>
    </lineage>
</organism>
<name>A0A0W8FCY9_9ZZZZ</name>
<accession>A0A0W8FCY9</accession>
<sequence>MSKHRTVFKRVDYYLFGFAADLVRFYLHDITKSLPEGGA</sequence>
<protein>
    <submittedName>
        <fullName evidence="1">Uncharacterized protein</fullName>
    </submittedName>
</protein>
<dbReference type="EMBL" id="LNQE01001394">
    <property type="protein sequence ID" value="KUG18211.1"/>
    <property type="molecule type" value="Genomic_DNA"/>
</dbReference>
<evidence type="ECO:0000313" key="1">
    <source>
        <dbReference type="EMBL" id="KUG18211.1"/>
    </source>
</evidence>
<dbReference type="AlphaFoldDB" id="A0A0W8FCY9"/>
<reference evidence="1" key="1">
    <citation type="journal article" date="2015" name="Proc. Natl. Acad. Sci. U.S.A.">
        <title>Networks of energetic and metabolic interactions define dynamics in microbial communities.</title>
        <authorList>
            <person name="Embree M."/>
            <person name="Liu J.K."/>
            <person name="Al-Bassam M.M."/>
            <person name="Zengler K."/>
        </authorList>
    </citation>
    <scope>NUCLEOTIDE SEQUENCE</scope>
</reference>
<proteinExistence type="predicted"/>
<comment type="caution">
    <text evidence="1">The sequence shown here is derived from an EMBL/GenBank/DDBJ whole genome shotgun (WGS) entry which is preliminary data.</text>
</comment>
<gene>
    <name evidence="1" type="ORF">ASZ90_012098</name>
</gene>